<dbReference type="EMBL" id="LR130778">
    <property type="protein sequence ID" value="VDN45992.1"/>
    <property type="molecule type" value="Genomic_DNA"/>
</dbReference>
<proteinExistence type="predicted"/>
<organism evidence="1 2">
    <name type="scientific">Petrocella atlantisensis</name>
    <dbReference type="NCBI Taxonomy" id="2173034"/>
    <lineage>
        <taxon>Bacteria</taxon>
        <taxon>Bacillati</taxon>
        <taxon>Bacillota</taxon>
        <taxon>Clostridia</taxon>
        <taxon>Lachnospirales</taxon>
        <taxon>Vallitaleaceae</taxon>
        <taxon>Petrocella</taxon>
    </lineage>
</organism>
<dbReference type="AlphaFoldDB" id="A0A3P7RSL2"/>
<keyword evidence="2" id="KW-1185">Reference proteome</keyword>
<sequence length="102" mass="11578">MPKDDTIFDEVYKLTTSLETTKVERAILKAAQEGNIEAIDRLIKENSHLNIDTDILIRQKELGVLIQSSQIEKQNALSTNVNQSNKELDIAKKNLSLRETKI</sequence>
<gene>
    <name evidence="1" type="ORF">PATL70BA_0150</name>
</gene>
<dbReference type="RefSeq" id="WP_125135571.1">
    <property type="nucleotide sequence ID" value="NZ_LR130778.1"/>
</dbReference>
<evidence type="ECO:0000313" key="1">
    <source>
        <dbReference type="EMBL" id="VDN45992.1"/>
    </source>
</evidence>
<name>A0A3P7RSL2_9FIRM</name>
<accession>A0A3P7RSL2</accession>
<reference evidence="1 2" key="1">
    <citation type="submission" date="2018-09" db="EMBL/GenBank/DDBJ databases">
        <authorList>
            <person name="Postec A."/>
        </authorList>
    </citation>
    <scope>NUCLEOTIDE SEQUENCE [LARGE SCALE GENOMIC DNA]</scope>
    <source>
        <strain evidence="1">70B-A</strain>
    </source>
</reference>
<protein>
    <submittedName>
        <fullName evidence="1">Uncharacterized protein</fullName>
    </submittedName>
</protein>
<dbReference type="Proteomes" id="UP000279029">
    <property type="component" value="Chromosome"/>
</dbReference>
<dbReference type="KEGG" id="cbar:PATL70BA_0150"/>
<evidence type="ECO:0000313" key="2">
    <source>
        <dbReference type="Proteomes" id="UP000279029"/>
    </source>
</evidence>